<comment type="caution">
    <text evidence="1">The sequence shown here is derived from an EMBL/GenBank/DDBJ whole genome shotgun (WGS) entry which is preliminary data.</text>
</comment>
<proteinExistence type="predicted"/>
<organism evidence="1 2">
    <name type="scientific">Parazoarcus communis SWub3 = DSM 12120</name>
    <dbReference type="NCBI Taxonomy" id="1121029"/>
    <lineage>
        <taxon>Bacteria</taxon>
        <taxon>Pseudomonadati</taxon>
        <taxon>Pseudomonadota</taxon>
        <taxon>Betaproteobacteria</taxon>
        <taxon>Rhodocyclales</taxon>
        <taxon>Zoogloeaceae</taxon>
        <taxon>Parazoarcus</taxon>
    </lineage>
</organism>
<dbReference type="EMBL" id="QKOE01000047">
    <property type="protein sequence ID" value="PZA14280.1"/>
    <property type="molecule type" value="Genomic_DNA"/>
</dbReference>
<evidence type="ECO:0000313" key="1">
    <source>
        <dbReference type="EMBL" id="PZA14280.1"/>
    </source>
</evidence>
<gene>
    <name evidence="1" type="ORF">DNK49_22715</name>
</gene>
<dbReference type="RefSeq" id="WP_110530339.1">
    <property type="nucleotide sequence ID" value="NZ_QKOE01000047.1"/>
</dbReference>
<dbReference type="AlphaFoldDB" id="A0A323URJ9"/>
<reference evidence="1 2" key="1">
    <citation type="submission" date="2018-06" db="EMBL/GenBank/DDBJ databases">
        <title>Azoarcus communis strain SWub3 genome.</title>
        <authorList>
            <person name="Zorraquino Salvo V."/>
            <person name="Toubiana D."/>
            <person name="Blumwald E."/>
        </authorList>
    </citation>
    <scope>NUCLEOTIDE SEQUENCE [LARGE SCALE GENOMIC DNA]</scope>
    <source>
        <strain evidence="1 2">SWub3</strain>
    </source>
</reference>
<evidence type="ECO:0000313" key="2">
    <source>
        <dbReference type="Proteomes" id="UP000248259"/>
    </source>
</evidence>
<dbReference type="Proteomes" id="UP000248259">
    <property type="component" value="Unassembled WGS sequence"/>
</dbReference>
<protein>
    <submittedName>
        <fullName evidence="1">Uncharacterized protein</fullName>
    </submittedName>
</protein>
<name>A0A323URJ9_9RHOO</name>
<keyword evidence="2" id="KW-1185">Reference proteome</keyword>
<sequence>MIPIKNFETDAGQCKYDGCAEIACAQHPRTVISEALPGRFGVPTDKCPYILSQIADDKLDVVFRYWMKQTFIEKKLLPTPAELRELLQRKGVQDAVPVSTVEAVLDGFEWPAYVLDERSKKALSDFGRQLAEHGAGAEQIRFARWHGEMHNAKVRGCAHLRSSA</sequence>
<accession>A0A323URJ9</accession>